<dbReference type="GO" id="GO:0005886">
    <property type="term" value="C:plasma membrane"/>
    <property type="evidence" value="ECO:0007669"/>
    <property type="project" value="UniProtKB-SubCell"/>
</dbReference>
<dbReference type="PANTHER" id="PTHR33573:SF40">
    <property type="entry name" value="CASP-LIKE PROTEIN 4D2"/>
    <property type="match status" value="1"/>
</dbReference>
<evidence type="ECO:0000256" key="5">
    <source>
        <dbReference type="ARBA" id="ARBA00022692"/>
    </source>
</evidence>
<evidence type="ECO:0000256" key="2">
    <source>
        <dbReference type="ARBA" id="ARBA00007651"/>
    </source>
</evidence>
<evidence type="ECO:0000256" key="4">
    <source>
        <dbReference type="ARBA" id="ARBA00022475"/>
    </source>
</evidence>
<reference evidence="11" key="1">
    <citation type="submission" date="2013-01" db="EMBL/GenBank/DDBJ databases">
        <title>Draft Genome Sequence of a Mulberry Tree, Morus notabilis C.K. Schneid.</title>
        <authorList>
            <person name="He N."/>
            <person name="Zhao S."/>
        </authorList>
    </citation>
    <scope>NUCLEOTIDE SEQUENCE</scope>
</reference>
<evidence type="ECO:0000313" key="11">
    <source>
        <dbReference type="Proteomes" id="UP000030645"/>
    </source>
</evidence>
<dbReference type="InterPro" id="IPR006702">
    <property type="entry name" value="CASP_dom"/>
</dbReference>
<organism evidence="10 11">
    <name type="scientific">Morus notabilis</name>
    <dbReference type="NCBI Taxonomy" id="981085"/>
    <lineage>
        <taxon>Eukaryota</taxon>
        <taxon>Viridiplantae</taxon>
        <taxon>Streptophyta</taxon>
        <taxon>Embryophyta</taxon>
        <taxon>Tracheophyta</taxon>
        <taxon>Spermatophyta</taxon>
        <taxon>Magnoliopsida</taxon>
        <taxon>eudicotyledons</taxon>
        <taxon>Gunneridae</taxon>
        <taxon>Pentapetalae</taxon>
        <taxon>rosids</taxon>
        <taxon>fabids</taxon>
        <taxon>Rosales</taxon>
        <taxon>Moraceae</taxon>
        <taxon>Moreae</taxon>
        <taxon>Morus</taxon>
    </lineage>
</organism>
<protein>
    <recommendedName>
        <fullName evidence="8">CASP-like protein</fullName>
    </recommendedName>
</protein>
<evidence type="ECO:0000256" key="3">
    <source>
        <dbReference type="ARBA" id="ARBA00011489"/>
    </source>
</evidence>
<dbReference type="Pfam" id="PF04535">
    <property type="entry name" value="CASP_dom"/>
    <property type="match status" value="1"/>
</dbReference>
<keyword evidence="5 8" id="KW-0812">Transmembrane</keyword>
<keyword evidence="6 8" id="KW-1133">Transmembrane helix</keyword>
<dbReference type="AlphaFoldDB" id="W9RZA8"/>
<dbReference type="EMBL" id="KE345476">
    <property type="protein sequence ID" value="EXC04502.1"/>
    <property type="molecule type" value="Genomic_DNA"/>
</dbReference>
<comment type="caution">
    <text evidence="8">Lacks conserved residue(s) required for the propagation of feature annotation.</text>
</comment>
<feature type="transmembrane region" description="Helical" evidence="8">
    <location>
        <begin position="12"/>
        <end position="32"/>
    </location>
</feature>
<keyword evidence="4 8" id="KW-1003">Cell membrane</keyword>
<proteinExistence type="inferred from homology"/>
<evidence type="ECO:0000256" key="7">
    <source>
        <dbReference type="ARBA" id="ARBA00023136"/>
    </source>
</evidence>
<keyword evidence="7 8" id="KW-0472">Membrane</keyword>
<feature type="domain" description="Casparian strip membrane protein" evidence="9">
    <location>
        <begin position="7"/>
        <end position="98"/>
    </location>
</feature>
<comment type="subunit">
    <text evidence="3 8">Homodimer and heterodimers.</text>
</comment>
<name>W9RZA8_9ROSA</name>
<evidence type="ECO:0000259" key="9">
    <source>
        <dbReference type="Pfam" id="PF04535"/>
    </source>
</evidence>
<evidence type="ECO:0000256" key="6">
    <source>
        <dbReference type="ARBA" id="ARBA00022989"/>
    </source>
</evidence>
<dbReference type="Proteomes" id="UP000030645">
    <property type="component" value="Unassembled WGS sequence"/>
</dbReference>
<comment type="similarity">
    <text evidence="2 8">Belongs to the Casparian strip membrane proteins (CASP) family.</text>
</comment>
<feature type="transmembrane region" description="Helical" evidence="8">
    <location>
        <begin position="44"/>
        <end position="66"/>
    </location>
</feature>
<sequence>MNFGWNMEVFRYMAVVIVLGIAYGLLQFAFSIRKAASGAEGNFCLIFMIMSYMLASGAAAGLAVTVNYQNNFDSLKVFSEFYEKAYASSSILLLAFVLAAALSVISTYALPKKECETSG</sequence>
<keyword evidence="11" id="KW-1185">Reference proteome</keyword>
<gene>
    <name evidence="10" type="ORF">L484_001667</name>
</gene>
<dbReference type="PANTHER" id="PTHR33573">
    <property type="entry name" value="CASP-LIKE PROTEIN 4A4"/>
    <property type="match status" value="1"/>
</dbReference>
<accession>W9RZA8</accession>
<evidence type="ECO:0000256" key="8">
    <source>
        <dbReference type="RuleBase" id="RU361233"/>
    </source>
</evidence>
<comment type="subcellular location">
    <subcellularLocation>
        <location evidence="1 8">Cell membrane</location>
        <topology evidence="1 8">Multi-pass membrane protein</topology>
    </subcellularLocation>
</comment>
<feature type="transmembrane region" description="Helical" evidence="8">
    <location>
        <begin position="86"/>
        <end position="110"/>
    </location>
</feature>
<evidence type="ECO:0000256" key="1">
    <source>
        <dbReference type="ARBA" id="ARBA00004651"/>
    </source>
</evidence>
<evidence type="ECO:0000313" key="10">
    <source>
        <dbReference type="EMBL" id="EXC04502.1"/>
    </source>
</evidence>